<keyword evidence="3" id="KW-0808">Transferase</keyword>
<dbReference type="SUPFAM" id="SSF53335">
    <property type="entry name" value="S-adenosyl-L-methionine-dependent methyltransferases"/>
    <property type="match status" value="1"/>
</dbReference>
<evidence type="ECO:0000256" key="9">
    <source>
        <dbReference type="ARBA" id="ARBA00047885"/>
    </source>
</evidence>
<evidence type="ECO:0000313" key="12">
    <source>
        <dbReference type="RefSeq" id="XP_014670576.1"/>
    </source>
</evidence>
<comment type="catalytic activity">
    <reaction evidence="10">
        <text>N-terminal L-alanyl-L-prolyl-L-lysyl-[protein] + 3 S-adenosyl-L-methionine = N-terminal N,N,N-trimethyl-L-alanyl-L-prolyl-L-lysyl-[protein] + 3 S-adenosyl-L-homocysteine + 3 H(+)</text>
        <dbReference type="Rhea" id="RHEA:54712"/>
        <dbReference type="Rhea" id="RHEA-COMP:13785"/>
        <dbReference type="Rhea" id="RHEA-COMP:13971"/>
        <dbReference type="ChEBI" id="CHEBI:15378"/>
        <dbReference type="ChEBI" id="CHEBI:57856"/>
        <dbReference type="ChEBI" id="CHEBI:59789"/>
        <dbReference type="ChEBI" id="CHEBI:138057"/>
        <dbReference type="ChEBI" id="CHEBI:138315"/>
        <dbReference type="EC" id="2.1.1.244"/>
    </reaction>
</comment>
<protein>
    <recommendedName>
        <fullName evidence="6">Alpha N-terminal protein methyltransferase 1</fullName>
        <ecNumber evidence="5">2.1.1.244</ecNumber>
    </recommendedName>
    <alternativeName>
        <fullName evidence="7">X-Pro-Lys N-terminal protein methyltransferase 1</fullName>
    </alternativeName>
</protein>
<keyword evidence="4" id="KW-0949">S-adenosyl-L-methionine</keyword>
<comment type="catalytic activity">
    <reaction evidence="9">
        <text>N-terminal L-prolyl-L-prolyl-L-lysyl-[protein] + 2 S-adenosyl-L-methionine = N-terminal N,N-dimethyl-L-prolyl-L-prolyl-L-lysyl-[protein] + 2 S-adenosyl-L-homocysteine + 2 H(+)</text>
        <dbReference type="Rhea" id="RHEA:54736"/>
        <dbReference type="Rhea" id="RHEA-COMP:13787"/>
        <dbReference type="Rhea" id="RHEA-COMP:13974"/>
        <dbReference type="ChEBI" id="CHEBI:15378"/>
        <dbReference type="ChEBI" id="CHEBI:57856"/>
        <dbReference type="ChEBI" id="CHEBI:59789"/>
        <dbReference type="ChEBI" id="CHEBI:138059"/>
        <dbReference type="ChEBI" id="CHEBI:138318"/>
        <dbReference type="EC" id="2.1.1.244"/>
    </reaction>
</comment>
<dbReference type="Proteomes" id="UP000695022">
    <property type="component" value="Unplaced"/>
</dbReference>
<sequence>MAAPTDMPDNFYENAKNYWSKIPATVEGMLGGFSEISFIDIHGSKQFLQPFLTMKEQIVTGNKGRVGRSRAVDCGAGIGRITKQLLVPFFDSVDMVEVNPAFLAEAPVYMGDAAKRVGNFICTGLQEFTPEPGSYDVIWCQWVLGHLTDADLVAFLQRCRAGLREHGIIVVKDNMGSSAASVFDADDSSFTRPRDAYMECMHRAGLRILKEEKQRRFPKEIYEVRMFALQ</sequence>
<dbReference type="PIRSF" id="PIRSF016958">
    <property type="entry name" value="DUF858_MeTrfase_lik"/>
    <property type="match status" value="1"/>
</dbReference>
<evidence type="ECO:0000256" key="8">
    <source>
        <dbReference type="ARBA" id="ARBA00047306"/>
    </source>
</evidence>
<dbReference type="EC" id="2.1.1.244" evidence="5"/>
<evidence type="ECO:0000256" key="2">
    <source>
        <dbReference type="ARBA" id="ARBA00022603"/>
    </source>
</evidence>
<name>A0ABM1EEF5_PRICU</name>
<evidence type="ECO:0000256" key="10">
    <source>
        <dbReference type="ARBA" id="ARBA00048167"/>
    </source>
</evidence>
<comment type="similarity">
    <text evidence="1">Belongs to the methyltransferase superfamily. NTM1 family.</text>
</comment>
<dbReference type="GeneID" id="106811467"/>
<dbReference type="InterPro" id="IPR008576">
    <property type="entry name" value="MeTrfase_NTM1"/>
</dbReference>
<dbReference type="PANTHER" id="PTHR12753">
    <property type="entry name" value="AD-003 - RELATED"/>
    <property type="match status" value="1"/>
</dbReference>
<evidence type="ECO:0000256" key="7">
    <source>
        <dbReference type="ARBA" id="ARBA00043129"/>
    </source>
</evidence>
<gene>
    <name evidence="12" type="primary">LOC106811467</name>
</gene>
<proteinExistence type="inferred from homology"/>
<evidence type="ECO:0000313" key="11">
    <source>
        <dbReference type="Proteomes" id="UP000695022"/>
    </source>
</evidence>
<evidence type="ECO:0000256" key="5">
    <source>
        <dbReference type="ARBA" id="ARBA00039112"/>
    </source>
</evidence>
<dbReference type="CDD" id="cd02440">
    <property type="entry name" value="AdoMet_MTases"/>
    <property type="match status" value="1"/>
</dbReference>
<comment type="catalytic activity">
    <reaction evidence="8">
        <text>N-terminal L-seryl-L-prolyl-L-lysyl-[protein] + 3 S-adenosyl-L-methionine = N-terminal N,N,N-trimethyl-L-seryl-L-prolyl-L-lysyl-[protein] + 3 S-adenosyl-L-homocysteine + 3 H(+)</text>
        <dbReference type="Rhea" id="RHEA:54724"/>
        <dbReference type="Rhea" id="RHEA-COMP:13789"/>
        <dbReference type="Rhea" id="RHEA-COMP:13973"/>
        <dbReference type="ChEBI" id="CHEBI:15378"/>
        <dbReference type="ChEBI" id="CHEBI:57856"/>
        <dbReference type="ChEBI" id="CHEBI:59789"/>
        <dbReference type="ChEBI" id="CHEBI:138061"/>
        <dbReference type="ChEBI" id="CHEBI:138317"/>
        <dbReference type="EC" id="2.1.1.244"/>
    </reaction>
</comment>
<dbReference type="Gene3D" id="3.40.50.150">
    <property type="entry name" value="Vaccinia Virus protein VP39"/>
    <property type="match status" value="1"/>
</dbReference>
<evidence type="ECO:0000256" key="1">
    <source>
        <dbReference type="ARBA" id="ARBA00009059"/>
    </source>
</evidence>
<evidence type="ECO:0000256" key="6">
    <source>
        <dbReference type="ARBA" id="ARBA00039449"/>
    </source>
</evidence>
<dbReference type="Pfam" id="PF05891">
    <property type="entry name" value="Methyltransf_PK"/>
    <property type="match status" value="1"/>
</dbReference>
<evidence type="ECO:0000256" key="3">
    <source>
        <dbReference type="ARBA" id="ARBA00022679"/>
    </source>
</evidence>
<reference evidence="12" key="1">
    <citation type="submission" date="2025-08" db="UniProtKB">
        <authorList>
            <consortium name="RefSeq"/>
        </authorList>
    </citation>
    <scope>IDENTIFICATION</scope>
</reference>
<organism evidence="11 12">
    <name type="scientific">Priapulus caudatus</name>
    <name type="common">Priapulid worm</name>
    <dbReference type="NCBI Taxonomy" id="37621"/>
    <lineage>
        <taxon>Eukaryota</taxon>
        <taxon>Metazoa</taxon>
        <taxon>Ecdysozoa</taxon>
        <taxon>Scalidophora</taxon>
        <taxon>Priapulida</taxon>
        <taxon>Priapulimorpha</taxon>
        <taxon>Priapulimorphida</taxon>
        <taxon>Priapulidae</taxon>
        <taxon>Priapulus</taxon>
    </lineage>
</organism>
<keyword evidence="11" id="KW-1185">Reference proteome</keyword>
<keyword evidence="2" id="KW-0489">Methyltransferase</keyword>
<dbReference type="RefSeq" id="XP_014670576.1">
    <property type="nucleotide sequence ID" value="XM_014815090.1"/>
</dbReference>
<dbReference type="InterPro" id="IPR029063">
    <property type="entry name" value="SAM-dependent_MTases_sf"/>
</dbReference>
<dbReference type="PANTHER" id="PTHR12753:SF0">
    <property type="entry name" value="ALPHA N-TERMINAL PROTEIN METHYLTRANSFERASE 1"/>
    <property type="match status" value="1"/>
</dbReference>
<accession>A0ABM1EEF5</accession>
<evidence type="ECO:0000256" key="4">
    <source>
        <dbReference type="ARBA" id="ARBA00022691"/>
    </source>
</evidence>